<dbReference type="Pfam" id="PF04966">
    <property type="entry name" value="OprB"/>
    <property type="match status" value="1"/>
</dbReference>
<sequence>MFVKSFVTSKTRLLMSSGPVSLSFLLSLGFMPPALAQTSGEAGAAAMPIEALPSSSAAGTDQAAKADPTPPAPAGFWDRSNLFGDMGGVRPWLGNHGVTIGLQETSEYLNNPSGGIKRGGAYDGLVQLGIGIDMEKAAGLTGGIFNVSALQIHGSSLSQRNLLTLQSASGVEADDATRIWELWYQQSLLAL</sequence>
<gene>
    <name evidence="3" type="ORF">LMG28138_03562</name>
</gene>
<reference evidence="3 4" key="1">
    <citation type="submission" date="2020-04" db="EMBL/GenBank/DDBJ databases">
        <authorList>
            <person name="De Canck E."/>
        </authorList>
    </citation>
    <scope>NUCLEOTIDE SEQUENCE [LARGE SCALE GENOMIC DNA]</scope>
    <source>
        <strain evidence="3 4">LMG 28138</strain>
    </source>
</reference>
<dbReference type="GO" id="GO:0015288">
    <property type="term" value="F:porin activity"/>
    <property type="evidence" value="ECO:0007669"/>
    <property type="project" value="InterPro"/>
</dbReference>
<dbReference type="AlphaFoldDB" id="A0A6S7BSD2"/>
<dbReference type="PANTHER" id="PTHR37944">
    <property type="entry name" value="PORIN B"/>
    <property type="match status" value="1"/>
</dbReference>
<evidence type="ECO:0000256" key="2">
    <source>
        <dbReference type="RuleBase" id="RU363072"/>
    </source>
</evidence>
<evidence type="ECO:0000256" key="1">
    <source>
        <dbReference type="ARBA" id="ARBA00008769"/>
    </source>
</evidence>
<keyword evidence="2" id="KW-0732">Signal</keyword>
<dbReference type="Proteomes" id="UP000494115">
    <property type="component" value="Unassembled WGS sequence"/>
</dbReference>
<organism evidence="3 4">
    <name type="scientific">Pararobbsia alpina</name>
    <dbReference type="NCBI Taxonomy" id="621374"/>
    <lineage>
        <taxon>Bacteria</taxon>
        <taxon>Pseudomonadati</taxon>
        <taxon>Pseudomonadota</taxon>
        <taxon>Betaproteobacteria</taxon>
        <taxon>Burkholderiales</taxon>
        <taxon>Burkholderiaceae</taxon>
        <taxon>Pararobbsia</taxon>
    </lineage>
</organism>
<proteinExistence type="inferred from homology"/>
<accession>A0A6S7BSD2</accession>
<dbReference type="InterPro" id="IPR007049">
    <property type="entry name" value="Carb-sel_porin_OprB"/>
</dbReference>
<protein>
    <submittedName>
        <fullName evidence="3">Uncharacterized protein</fullName>
    </submittedName>
</protein>
<comment type="similarity">
    <text evidence="1 2">Belongs to the OprB family.</text>
</comment>
<evidence type="ECO:0000313" key="4">
    <source>
        <dbReference type="Proteomes" id="UP000494115"/>
    </source>
</evidence>
<dbReference type="GO" id="GO:0016020">
    <property type="term" value="C:membrane"/>
    <property type="evidence" value="ECO:0007669"/>
    <property type="project" value="InterPro"/>
</dbReference>
<dbReference type="InterPro" id="IPR038673">
    <property type="entry name" value="OprB_sf"/>
</dbReference>
<keyword evidence="4" id="KW-1185">Reference proteome</keyword>
<dbReference type="Gene3D" id="2.40.160.180">
    <property type="entry name" value="Carbohydrate-selective porin OprB"/>
    <property type="match status" value="1"/>
</dbReference>
<dbReference type="GO" id="GO:0008643">
    <property type="term" value="P:carbohydrate transport"/>
    <property type="evidence" value="ECO:0007669"/>
    <property type="project" value="InterPro"/>
</dbReference>
<name>A0A6S7BSD2_9BURK</name>
<evidence type="ECO:0000313" key="3">
    <source>
        <dbReference type="EMBL" id="CAB3793680.1"/>
    </source>
</evidence>
<dbReference type="EMBL" id="CADIKM010000018">
    <property type="protein sequence ID" value="CAB3793680.1"/>
    <property type="molecule type" value="Genomic_DNA"/>
</dbReference>
<dbReference type="PANTHER" id="PTHR37944:SF1">
    <property type="entry name" value="PORIN B"/>
    <property type="match status" value="1"/>
</dbReference>
<feature type="signal peptide" evidence="2">
    <location>
        <begin position="1"/>
        <end position="36"/>
    </location>
</feature>
<feature type="chain" id="PRO_5029034781" evidence="2">
    <location>
        <begin position="37"/>
        <end position="191"/>
    </location>
</feature>
<dbReference type="InterPro" id="IPR052932">
    <property type="entry name" value="OprB_Porin"/>
</dbReference>